<dbReference type="InterPro" id="IPR036354">
    <property type="entry name" value="Prot_inh_pot1_sf"/>
</dbReference>
<dbReference type="InterPro" id="IPR000864">
    <property type="entry name" value="Prot_inh_pot1"/>
</dbReference>
<dbReference type="Gene3D" id="3.30.10.10">
    <property type="entry name" value="Trypsin Inhibitor V, subunit A"/>
    <property type="match status" value="1"/>
</dbReference>
<dbReference type="GO" id="GO:0009611">
    <property type="term" value="P:response to wounding"/>
    <property type="evidence" value="ECO:0007669"/>
    <property type="project" value="InterPro"/>
</dbReference>
<dbReference type="PANTHER" id="PTHR33091:SF50">
    <property type="entry name" value="OS06G0319900 PROTEIN"/>
    <property type="match status" value="1"/>
</dbReference>
<evidence type="ECO:0008006" key="6">
    <source>
        <dbReference type="Google" id="ProtNLM"/>
    </source>
</evidence>
<evidence type="ECO:0000256" key="1">
    <source>
        <dbReference type="ARBA" id="ARBA00008210"/>
    </source>
</evidence>
<evidence type="ECO:0000313" key="4">
    <source>
        <dbReference type="EMBL" id="MCL7028826.1"/>
    </source>
</evidence>
<evidence type="ECO:0000313" key="5">
    <source>
        <dbReference type="Proteomes" id="UP001177140"/>
    </source>
</evidence>
<keyword evidence="5" id="KW-1185">Reference proteome</keyword>
<keyword evidence="3" id="KW-0722">Serine protease inhibitor</keyword>
<evidence type="ECO:0000256" key="2">
    <source>
        <dbReference type="ARBA" id="ARBA00022690"/>
    </source>
</evidence>
<gene>
    <name evidence="4" type="ORF">MKW94_011527</name>
</gene>
<accession>A0AA41S562</accession>
<proteinExistence type="inferred from homology"/>
<reference evidence="4" key="1">
    <citation type="submission" date="2022-03" db="EMBL/GenBank/DDBJ databases">
        <title>A functionally conserved STORR gene fusion in Papaver species that diverged 16.8 million years ago.</title>
        <authorList>
            <person name="Catania T."/>
        </authorList>
    </citation>
    <scope>NUCLEOTIDE SEQUENCE</scope>
    <source>
        <strain evidence="4">S-191538</strain>
    </source>
</reference>
<dbReference type="SUPFAM" id="SSF54654">
    <property type="entry name" value="CI-2 family of serine protease inhibitors"/>
    <property type="match status" value="1"/>
</dbReference>
<keyword evidence="2" id="KW-0646">Protease inhibitor</keyword>
<sequence length="79" mass="8729">MSYPPCLGGCTGKDRRTWPQLVGKPAAEAKATIERDLPEVTAIIILEDHGVIGDFCCNRVWVFARNDPQKTVFQVPMIG</sequence>
<dbReference type="AlphaFoldDB" id="A0AA41S562"/>
<organism evidence="4 5">
    <name type="scientific">Papaver nudicaule</name>
    <name type="common">Iceland poppy</name>
    <dbReference type="NCBI Taxonomy" id="74823"/>
    <lineage>
        <taxon>Eukaryota</taxon>
        <taxon>Viridiplantae</taxon>
        <taxon>Streptophyta</taxon>
        <taxon>Embryophyta</taxon>
        <taxon>Tracheophyta</taxon>
        <taxon>Spermatophyta</taxon>
        <taxon>Magnoliopsida</taxon>
        <taxon>Ranunculales</taxon>
        <taxon>Papaveraceae</taxon>
        <taxon>Papaveroideae</taxon>
        <taxon>Papaver</taxon>
    </lineage>
</organism>
<comment type="caution">
    <text evidence="4">The sequence shown here is derived from an EMBL/GenBank/DDBJ whole genome shotgun (WGS) entry which is preliminary data.</text>
</comment>
<dbReference type="Pfam" id="PF00280">
    <property type="entry name" value="potato_inhibit"/>
    <property type="match status" value="1"/>
</dbReference>
<protein>
    <recommendedName>
        <fullName evidence="6">Proteinase inhibitor</fullName>
    </recommendedName>
</protein>
<name>A0AA41S562_PAPNU</name>
<dbReference type="PANTHER" id="PTHR33091">
    <property type="entry name" value="PROTEIN, PUTATIVE, EXPRESSED-RELATED"/>
    <property type="match status" value="1"/>
</dbReference>
<dbReference type="GO" id="GO:0004867">
    <property type="term" value="F:serine-type endopeptidase inhibitor activity"/>
    <property type="evidence" value="ECO:0007669"/>
    <property type="project" value="UniProtKB-KW"/>
</dbReference>
<evidence type="ECO:0000256" key="3">
    <source>
        <dbReference type="ARBA" id="ARBA00022900"/>
    </source>
</evidence>
<dbReference type="EMBL" id="JAJJMA010083802">
    <property type="protein sequence ID" value="MCL7028826.1"/>
    <property type="molecule type" value="Genomic_DNA"/>
</dbReference>
<comment type="similarity">
    <text evidence="1">Belongs to the protease inhibitor I13 (potato type I serine protease inhibitor) family.</text>
</comment>
<dbReference type="Proteomes" id="UP001177140">
    <property type="component" value="Unassembled WGS sequence"/>
</dbReference>
<dbReference type="PROSITE" id="PS00285">
    <property type="entry name" value="POTATO_INHIBITOR"/>
    <property type="match status" value="1"/>
</dbReference>